<keyword evidence="1" id="KW-0732">Signal</keyword>
<evidence type="ECO:0000313" key="3">
    <source>
        <dbReference type="Proteomes" id="UP000011200"/>
    </source>
</evidence>
<evidence type="ECO:0008006" key="4">
    <source>
        <dbReference type="Google" id="ProtNLM"/>
    </source>
</evidence>
<gene>
    <name evidence="2" type="ORF">D806_058130</name>
</gene>
<reference evidence="3" key="2">
    <citation type="submission" date="2018-03" db="EMBL/GenBank/DDBJ databases">
        <authorList>
            <person name="Derbyshire K."/>
            <person name="Gray T.A."/>
            <person name="Champion M."/>
        </authorList>
    </citation>
    <scope>NUCLEOTIDE SEQUENCE [LARGE SCALE GENOMIC DNA]</scope>
    <source>
        <strain evidence="3">MKD8</strain>
    </source>
</reference>
<protein>
    <recommendedName>
        <fullName evidence="4">Hemophore-related protein</fullName>
    </recommendedName>
</protein>
<evidence type="ECO:0000256" key="1">
    <source>
        <dbReference type="SAM" id="SignalP"/>
    </source>
</evidence>
<feature type="signal peptide" evidence="1">
    <location>
        <begin position="1"/>
        <end position="32"/>
    </location>
</feature>
<proteinExistence type="predicted"/>
<dbReference type="AlphaFoldDB" id="A0A2U9PY89"/>
<accession>A0A2U9PY89</accession>
<dbReference type="NCBIfam" id="TIGR04529">
    <property type="entry name" value="MTB_hemophore"/>
    <property type="match status" value="1"/>
</dbReference>
<dbReference type="GO" id="GO:0020037">
    <property type="term" value="F:heme binding"/>
    <property type="evidence" value="ECO:0007669"/>
    <property type="project" value="InterPro"/>
</dbReference>
<organism evidence="2 3">
    <name type="scientific">Mycolicibacterium smegmatis (strain MKD8)</name>
    <name type="common">Mycobacterium smegmatis</name>
    <dbReference type="NCBI Taxonomy" id="1214915"/>
    <lineage>
        <taxon>Bacteria</taxon>
        <taxon>Bacillati</taxon>
        <taxon>Actinomycetota</taxon>
        <taxon>Actinomycetes</taxon>
        <taxon>Mycobacteriales</taxon>
        <taxon>Mycobacteriaceae</taxon>
        <taxon>Mycolicibacterium</taxon>
    </lineage>
</organism>
<feature type="chain" id="PRO_5016129518" description="Hemophore-related protein" evidence="1">
    <location>
        <begin position="33"/>
        <end position="115"/>
    </location>
</feature>
<evidence type="ECO:0000313" key="2">
    <source>
        <dbReference type="EMBL" id="AWT56753.1"/>
    </source>
</evidence>
<sequence>MKSTPMKAAVAAGGLVAATVVGLTAGTGVANAEPNLDSAVNTTCTYPQFVSALNAQSPVYGGVLNSSPDMQTTLRQFIDTPRDLRQRMAKAIVEYPPNQPYIGLLQTVFDTCSNF</sequence>
<dbReference type="Proteomes" id="UP000011200">
    <property type="component" value="Chromosome"/>
</dbReference>
<dbReference type="RefSeq" id="WP_232836237.1">
    <property type="nucleotide sequence ID" value="NZ_CP027541.1"/>
</dbReference>
<reference evidence="2 3" key="1">
    <citation type="journal article" date="2013" name="Genome Announc.">
        <title>Draft genome sequence of MKD8, a conjugal recipient Mycobacterium smegmatis strain.</title>
        <authorList>
            <person name="Gray T.A."/>
            <person name="Palumbo M.J."/>
            <person name="Derbyshire K.M."/>
        </authorList>
    </citation>
    <scope>NUCLEOTIDE SEQUENCE [LARGE SCALE GENOMIC DNA]</scope>
    <source>
        <strain evidence="2 3">MKD8</strain>
    </source>
</reference>
<name>A0A2U9PY89_MYCSE</name>
<dbReference type="InterPro" id="IPR032407">
    <property type="entry name" value="MHB"/>
</dbReference>
<dbReference type="EMBL" id="CP027541">
    <property type="protein sequence ID" value="AWT56753.1"/>
    <property type="molecule type" value="Genomic_DNA"/>
</dbReference>